<evidence type="ECO:0000256" key="3">
    <source>
        <dbReference type="ARBA" id="ARBA00022598"/>
    </source>
</evidence>
<evidence type="ECO:0000256" key="9">
    <source>
        <dbReference type="HAMAP-Rule" id="MF_00208"/>
    </source>
</evidence>
<feature type="modified residue" description="N6-carboxylysine" evidence="9">
    <location>
        <position position="222"/>
    </location>
</feature>
<comment type="caution">
    <text evidence="9">Lacks conserved residue(s) required for the propagation of feature annotation.</text>
</comment>
<keyword evidence="14" id="KW-1185">Reference proteome</keyword>
<evidence type="ECO:0000313" key="14">
    <source>
        <dbReference type="Proteomes" id="UP000006804"/>
    </source>
</evidence>
<dbReference type="GO" id="GO:0000287">
    <property type="term" value="F:magnesium ion binding"/>
    <property type="evidence" value="ECO:0007669"/>
    <property type="project" value="UniProtKB-UniRule"/>
</dbReference>
<evidence type="ECO:0000256" key="2">
    <source>
        <dbReference type="ARBA" id="ARBA00022490"/>
    </source>
</evidence>
<dbReference type="NCBIfam" id="TIGR01085">
    <property type="entry name" value="murE"/>
    <property type="match status" value="1"/>
</dbReference>
<gene>
    <name evidence="9" type="primary">murE</name>
    <name evidence="13" type="ORF">Theth_1814</name>
</gene>
<keyword evidence="3 9" id="KW-0436">Ligase</keyword>
<dbReference type="InterPro" id="IPR013221">
    <property type="entry name" value="Mur_ligase_cen"/>
</dbReference>
<evidence type="ECO:0000256" key="4">
    <source>
        <dbReference type="ARBA" id="ARBA00022741"/>
    </source>
</evidence>
<dbReference type="UniPathway" id="UPA00219"/>
<feature type="binding site" evidence="9">
    <location>
        <position position="190"/>
    </location>
    <ligand>
        <name>UDP-N-acetyl-alpha-D-muramoyl-L-alanyl-D-glutamate</name>
        <dbReference type="ChEBI" id="CHEBI:83900"/>
    </ligand>
</feature>
<evidence type="ECO:0000313" key="13">
    <source>
        <dbReference type="EMBL" id="AEH51856.1"/>
    </source>
</evidence>
<dbReference type="PANTHER" id="PTHR23135:SF4">
    <property type="entry name" value="UDP-N-ACETYLMURAMOYL-L-ALANYL-D-GLUTAMATE--2,6-DIAMINOPIMELATE LIGASE MURE HOMOLOG, CHLOROPLASTIC"/>
    <property type="match status" value="1"/>
</dbReference>
<comment type="subcellular location">
    <subcellularLocation>
        <location evidence="9 10">Cytoplasm</location>
    </subcellularLocation>
</comment>
<dbReference type="GO" id="GO:0008360">
    <property type="term" value="P:regulation of cell shape"/>
    <property type="evidence" value="ECO:0007669"/>
    <property type="project" value="UniProtKB-KW"/>
</dbReference>
<keyword evidence="9" id="KW-0460">Magnesium</keyword>
<feature type="binding site" evidence="9">
    <location>
        <begin position="112"/>
        <end position="118"/>
    </location>
    <ligand>
        <name>ATP</name>
        <dbReference type="ChEBI" id="CHEBI:30616"/>
    </ligand>
</feature>
<evidence type="ECO:0000256" key="8">
    <source>
        <dbReference type="ARBA" id="ARBA00023316"/>
    </source>
</evidence>
<dbReference type="SUPFAM" id="SSF53623">
    <property type="entry name" value="MurD-like peptide ligases, catalytic domain"/>
    <property type="match status" value="1"/>
</dbReference>
<dbReference type="EMBL" id="CP002351">
    <property type="protein sequence ID" value="AEH51856.1"/>
    <property type="molecule type" value="Genomic_DNA"/>
</dbReference>
<dbReference type="NCBIfam" id="NF001126">
    <property type="entry name" value="PRK00139.1-4"/>
    <property type="match status" value="1"/>
</dbReference>
<dbReference type="InterPro" id="IPR035911">
    <property type="entry name" value="MurE/MurF_N"/>
</dbReference>
<name>F7YW84_9THEM</name>
<keyword evidence="7 9" id="KW-0573">Peptidoglycan synthesis</keyword>
<keyword evidence="2 9" id="KW-0963">Cytoplasm</keyword>
<dbReference type="PANTHER" id="PTHR23135">
    <property type="entry name" value="MUR LIGASE FAMILY MEMBER"/>
    <property type="match status" value="1"/>
</dbReference>
<dbReference type="GO" id="GO:0071555">
    <property type="term" value="P:cell wall organization"/>
    <property type="evidence" value="ECO:0007669"/>
    <property type="project" value="UniProtKB-KW"/>
</dbReference>
<dbReference type="PROSITE" id="PS01011">
    <property type="entry name" value="FOLYLPOLYGLU_SYNT_1"/>
    <property type="match status" value="1"/>
</dbReference>
<dbReference type="RefSeq" id="WP_013933064.1">
    <property type="nucleotide sequence ID" value="NC_015707.1"/>
</dbReference>
<dbReference type="GO" id="GO:0009252">
    <property type="term" value="P:peptidoglycan biosynthetic process"/>
    <property type="evidence" value="ECO:0007669"/>
    <property type="project" value="UniProtKB-UniRule"/>
</dbReference>
<keyword evidence="8 9" id="KW-0961">Cell wall biogenesis/degradation</keyword>
<keyword evidence="4 9" id="KW-0547">Nucleotide-binding</keyword>
<dbReference type="HOGENOM" id="CLU_022291_4_1_0"/>
<comment type="cofactor">
    <cofactor evidence="9">
        <name>Mg(2+)</name>
        <dbReference type="ChEBI" id="CHEBI:18420"/>
    </cofactor>
</comment>
<proteinExistence type="inferred from homology"/>
<feature type="binding site" evidence="9">
    <location>
        <begin position="155"/>
        <end position="156"/>
    </location>
    <ligand>
        <name>UDP-N-acetyl-alpha-D-muramoyl-L-alanyl-D-glutamate</name>
        <dbReference type="ChEBI" id="CHEBI:83900"/>
    </ligand>
</feature>
<evidence type="ECO:0000256" key="10">
    <source>
        <dbReference type="RuleBase" id="RU004135"/>
    </source>
</evidence>
<dbReference type="InterPro" id="IPR004101">
    <property type="entry name" value="Mur_ligase_C"/>
</dbReference>
<evidence type="ECO:0000256" key="5">
    <source>
        <dbReference type="ARBA" id="ARBA00022840"/>
    </source>
</evidence>
<comment type="similarity">
    <text evidence="1 9">Belongs to the MurCDEF family. MurE subfamily.</text>
</comment>
<keyword evidence="9 10" id="KW-0132">Cell division</keyword>
<comment type="function">
    <text evidence="9">Catalyzes the addition of an amino acid to the nucleotide precursor UDP-N-acetylmuramoyl-L-alanyl-D-glutamate (UMAG) in the biosynthesis of bacterial cell-wall peptidoglycan.</text>
</comment>
<dbReference type="InterPro" id="IPR018109">
    <property type="entry name" value="Folylpolyglutamate_synth_CS"/>
</dbReference>
<dbReference type="SUPFAM" id="SSF53244">
    <property type="entry name" value="MurD-like peptide ligases, peptide-binding domain"/>
    <property type="match status" value="1"/>
</dbReference>
<evidence type="ECO:0000256" key="1">
    <source>
        <dbReference type="ARBA" id="ARBA00005898"/>
    </source>
</evidence>
<dbReference type="InterPro" id="IPR036615">
    <property type="entry name" value="Mur_ligase_C_dom_sf"/>
</dbReference>
<evidence type="ECO:0000256" key="6">
    <source>
        <dbReference type="ARBA" id="ARBA00022960"/>
    </source>
</evidence>
<dbReference type="GO" id="GO:0005737">
    <property type="term" value="C:cytoplasm"/>
    <property type="evidence" value="ECO:0007669"/>
    <property type="project" value="UniProtKB-SubCell"/>
</dbReference>
<dbReference type="OrthoDB" id="9800958at2"/>
<dbReference type="GO" id="GO:0051301">
    <property type="term" value="P:cell division"/>
    <property type="evidence" value="ECO:0007669"/>
    <property type="project" value="UniProtKB-KW"/>
</dbReference>
<accession>F7YW84</accession>
<keyword evidence="5 9" id="KW-0067">ATP-binding</keyword>
<dbReference type="InterPro" id="IPR036565">
    <property type="entry name" value="Mur-like_cat_sf"/>
</dbReference>
<dbReference type="Gene3D" id="3.90.190.20">
    <property type="entry name" value="Mur ligase, C-terminal domain"/>
    <property type="match status" value="1"/>
</dbReference>
<evidence type="ECO:0000259" key="12">
    <source>
        <dbReference type="Pfam" id="PF08245"/>
    </source>
</evidence>
<dbReference type="SUPFAM" id="SSF63418">
    <property type="entry name" value="MurE/MurF N-terminal domain"/>
    <property type="match status" value="1"/>
</dbReference>
<dbReference type="HAMAP" id="MF_00208">
    <property type="entry name" value="MurE"/>
    <property type="match status" value="1"/>
</dbReference>
<organism evidence="13 14">
    <name type="scientific">Pseudothermotoga thermarum DSM 5069</name>
    <dbReference type="NCBI Taxonomy" id="688269"/>
    <lineage>
        <taxon>Bacteria</taxon>
        <taxon>Thermotogati</taxon>
        <taxon>Thermotogota</taxon>
        <taxon>Thermotogae</taxon>
        <taxon>Thermotogales</taxon>
        <taxon>Thermotogaceae</taxon>
        <taxon>Pseudothermotoga</taxon>
    </lineage>
</organism>
<protein>
    <recommendedName>
        <fullName evidence="9">UDP-N-acetylmuramyl-tripeptide synthetase</fullName>
        <ecNumber evidence="9">6.3.2.-</ecNumber>
    </recommendedName>
    <alternativeName>
        <fullName evidence="9">UDP-MurNAc-tripeptide synthetase</fullName>
    </alternativeName>
</protein>
<evidence type="ECO:0000256" key="7">
    <source>
        <dbReference type="ARBA" id="ARBA00022984"/>
    </source>
</evidence>
<keyword evidence="6 9" id="KW-0133">Cell shape</keyword>
<dbReference type="InterPro" id="IPR005761">
    <property type="entry name" value="UDP-N-AcMur-Glu-dNH2Pim_ligase"/>
</dbReference>
<dbReference type="eggNOG" id="COG0769">
    <property type="taxonomic scope" value="Bacteria"/>
</dbReference>
<dbReference type="PATRIC" id="fig|688269.3.peg.1868"/>
<dbReference type="GO" id="GO:0004326">
    <property type="term" value="F:tetrahydrofolylpolyglutamate synthase activity"/>
    <property type="evidence" value="ECO:0007669"/>
    <property type="project" value="InterPro"/>
</dbReference>
<dbReference type="KEGG" id="tta:Theth_1814"/>
<feature type="binding site" evidence="9">
    <location>
        <position position="154"/>
    </location>
    <ligand>
        <name>UDP-N-acetyl-alpha-D-muramoyl-L-alanyl-D-glutamate</name>
        <dbReference type="ChEBI" id="CHEBI:83900"/>
    </ligand>
</feature>
<dbReference type="Gene3D" id="3.40.1390.10">
    <property type="entry name" value="MurE/MurF, N-terminal domain"/>
    <property type="match status" value="1"/>
</dbReference>
<dbReference type="Pfam" id="PF08245">
    <property type="entry name" value="Mur_ligase_M"/>
    <property type="match status" value="1"/>
</dbReference>
<dbReference type="GO" id="GO:0005524">
    <property type="term" value="F:ATP binding"/>
    <property type="evidence" value="ECO:0007669"/>
    <property type="project" value="UniProtKB-UniRule"/>
</dbReference>
<dbReference type="Proteomes" id="UP000006804">
    <property type="component" value="Chromosome"/>
</dbReference>
<reference evidence="13 14" key="1">
    <citation type="submission" date="2010-11" db="EMBL/GenBank/DDBJ databases">
        <title>The complete genome of Thermotoga thermarum DSM 5069.</title>
        <authorList>
            <consortium name="US DOE Joint Genome Institute (JGI-PGF)"/>
            <person name="Lucas S."/>
            <person name="Copeland A."/>
            <person name="Lapidus A."/>
            <person name="Bruce D."/>
            <person name="Goodwin L."/>
            <person name="Pitluck S."/>
            <person name="Kyrpides N."/>
            <person name="Mavromatis K."/>
            <person name="Ivanova N."/>
            <person name="Zeytun A."/>
            <person name="Brettin T."/>
            <person name="Detter J.C."/>
            <person name="Tapia R."/>
            <person name="Han C."/>
            <person name="Land M."/>
            <person name="Hauser L."/>
            <person name="Markowitz V."/>
            <person name="Cheng J.-F."/>
            <person name="Hugenholtz P."/>
            <person name="Woyke T."/>
            <person name="Wu D."/>
            <person name="Spring S."/>
            <person name="Schroeder M."/>
            <person name="Brambilla E."/>
            <person name="Klenk H.-P."/>
            <person name="Eisen J.A."/>
        </authorList>
    </citation>
    <scope>NUCLEOTIDE SEQUENCE [LARGE SCALE GENOMIC DNA]</scope>
    <source>
        <strain evidence="13 14">DSM 5069</strain>
    </source>
</reference>
<dbReference type="STRING" id="688269.Theth_1814"/>
<evidence type="ECO:0000259" key="11">
    <source>
        <dbReference type="Pfam" id="PF02875"/>
    </source>
</evidence>
<comment type="PTM">
    <text evidence="9">Carboxylation is probably crucial for Mg(2+) binding and, consequently, for the gamma-phosphate positioning of ATP.</text>
</comment>
<dbReference type="EC" id="6.3.2.-" evidence="9"/>
<feature type="binding site" evidence="9">
    <location>
        <position position="182"/>
    </location>
    <ligand>
        <name>UDP-N-acetyl-alpha-D-muramoyl-L-alanyl-D-glutamate</name>
        <dbReference type="ChEBI" id="CHEBI:83900"/>
    </ligand>
</feature>
<feature type="binding site" evidence="9">
    <location>
        <position position="34"/>
    </location>
    <ligand>
        <name>UDP-N-acetyl-alpha-D-muramoyl-L-alanyl-D-glutamate</name>
        <dbReference type="ChEBI" id="CHEBI:83900"/>
    </ligand>
</feature>
<feature type="domain" description="Mur ligase central" evidence="12">
    <location>
        <begin position="110"/>
        <end position="306"/>
    </location>
</feature>
<dbReference type="Pfam" id="PF02875">
    <property type="entry name" value="Mur_ligase_C"/>
    <property type="match status" value="1"/>
</dbReference>
<dbReference type="AlphaFoldDB" id="F7YW84"/>
<sequence>MLVRNIVAAIEGMVVNASLDGALDKEVLGLTNHSAQVKPGYVFICRKGSKFDSHELVPEVAKRDPALIVMEKVVPCKVPHVIVPDSRLAEALIAAEFYNHPYKKLLTIGVTGTNGKTTCVHLFHHVLKQLGLKGSMLGTVVYDILGEKPFHADNTTPDAIVTLSAMAKTVQRNGQYFAMEVSSHALAMKRVESIRFDIAGLTNITRDHLDYHQNFEDYVKTKLHIFDLLKDEGIAVISDEYQHLLSKKVRKVVYGISTKSDYKILDMDVEKHKTKFRFSTKFGIFDCEINQPGVHFAYNASLVMAALMEIGYDPKAVVEAVKTFPGVEGRFQYVPEASLLGIEVVVDFAHSPDALEKTLITARKLSSGRVITVFGAGGQADKGKRPLMAEVVCKYSDITIITTDDPRGEDPEEILRQVEKGVIPGCPYLLIPDRAEAIETALTIANRGDMVIVAGRGHEEYQIFSEEKKIPFKDADVIRELIKKVAGKGKDVA</sequence>
<dbReference type="Gene3D" id="3.40.1190.10">
    <property type="entry name" value="Mur-like, catalytic domain"/>
    <property type="match status" value="1"/>
</dbReference>
<comment type="pathway">
    <text evidence="9 10">Cell wall biogenesis; peptidoglycan biosynthesis.</text>
</comment>
<feature type="domain" description="Mur ligase C-terminal" evidence="11">
    <location>
        <begin position="329"/>
        <end position="457"/>
    </location>
</feature>
<keyword evidence="9 10" id="KW-0131">Cell cycle</keyword>